<keyword evidence="5" id="KW-1185">Reference proteome</keyword>
<reference evidence="4" key="1">
    <citation type="submission" date="2023-07" db="EMBL/GenBank/DDBJ databases">
        <authorList>
            <consortium name="AG Swart"/>
            <person name="Singh M."/>
            <person name="Singh A."/>
            <person name="Seah K."/>
            <person name="Emmerich C."/>
        </authorList>
    </citation>
    <scope>NUCLEOTIDE SEQUENCE</scope>
    <source>
        <strain evidence="4">DP1</strain>
    </source>
</reference>
<organism evidence="4 5">
    <name type="scientific">Euplotes crassus</name>
    <dbReference type="NCBI Taxonomy" id="5936"/>
    <lineage>
        <taxon>Eukaryota</taxon>
        <taxon>Sar</taxon>
        <taxon>Alveolata</taxon>
        <taxon>Ciliophora</taxon>
        <taxon>Intramacronucleata</taxon>
        <taxon>Spirotrichea</taxon>
        <taxon>Hypotrichia</taxon>
        <taxon>Euplotida</taxon>
        <taxon>Euplotidae</taxon>
        <taxon>Moneuplotes</taxon>
    </lineage>
</organism>
<dbReference type="Pfam" id="PF00710">
    <property type="entry name" value="Asparaginase"/>
    <property type="match status" value="1"/>
</dbReference>
<dbReference type="CDD" id="cd08963">
    <property type="entry name" value="L-asparaginase_I"/>
    <property type="match status" value="1"/>
</dbReference>
<evidence type="ECO:0000313" key="5">
    <source>
        <dbReference type="Proteomes" id="UP001295684"/>
    </source>
</evidence>
<name>A0AAD1XEL8_EUPCR</name>
<dbReference type="InterPro" id="IPR041725">
    <property type="entry name" value="L-asparaginase_I"/>
</dbReference>
<evidence type="ECO:0000313" key="4">
    <source>
        <dbReference type="EMBL" id="CAI2368397.1"/>
    </source>
</evidence>
<dbReference type="InterPro" id="IPR006034">
    <property type="entry name" value="Asparaginase/glutaminase-like"/>
</dbReference>
<dbReference type="InterPro" id="IPR036152">
    <property type="entry name" value="Asp/glu_Ase-like_sf"/>
</dbReference>
<dbReference type="PIRSF" id="PIRSF500176">
    <property type="entry name" value="L_ASNase"/>
    <property type="match status" value="1"/>
</dbReference>
<proteinExistence type="predicted"/>
<dbReference type="Proteomes" id="UP001295684">
    <property type="component" value="Unassembled WGS sequence"/>
</dbReference>
<dbReference type="InterPro" id="IPR037152">
    <property type="entry name" value="L-asparaginase_N_sf"/>
</dbReference>
<dbReference type="InterPro" id="IPR027473">
    <property type="entry name" value="L-asparaginase_C"/>
</dbReference>
<dbReference type="InterPro" id="IPR027474">
    <property type="entry name" value="L-asparaginase_N"/>
</dbReference>
<dbReference type="EC" id="3.5.1.1" evidence="1"/>
<dbReference type="GO" id="GO:0009066">
    <property type="term" value="P:aspartate family amino acid metabolic process"/>
    <property type="evidence" value="ECO:0007669"/>
    <property type="project" value="UniProtKB-ARBA"/>
</dbReference>
<accession>A0AAD1XEL8</accession>
<dbReference type="Gene3D" id="3.40.50.40">
    <property type="match status" value="1"/>
</dbReference>
<evidence type="ECO:0000259" key="3">
    <source>
        <dbReference type="Pfam" id="PF17763"/>
    </source>
</evidence>
<dbReference type="SMART" id="SM00870">
    <property type="entry name" value="Asparaginase"/>
    <property type="match status" value="1"/>
</dbReference>
<feature type="domain" description="Asparaginase/glutaminase C-terminal" evidence="3">
    <location>
        <begin position="261"/>
        <end position="376"/>
    </location>
</feature>
<dbReference type="PROSITE" id="PS51732">
    <property type="entry name" value="ASN_GLN_ASE_3"/>
    <property type="match status" value="1"/>
</dbReference>
<dbReference type="EMBL" id="CAMPGE010009531">
    <property type="protein sequence ID" value="CAI2368397.1"/>
    <property type="molecule type" value="Genomic_DNA"/>
</dbReference>
<sequence>MEESKEIKFNHPSHEVHAITKRRAKFDSHLISKDIIDVLIVYTGGTFGMVESDGGYIPHSDLLSALKTYKEFYDKDFQNDVPGTTVTPVTMFKNRLRYHLYEYRNLIDSSELVVDNYIEVAQTIKENYDKYDSFIVIYGTDTMAFLASQLSFMFENLDKTVVITGSQIPLSQWRNDAEANLIGALTVAAHQIPEVMIFFDGILLRGNRACKESSTLLRAFNTPNIDPLAVFNVFLKFNDGLIRKRPDKSKKFSVFEDLNSKISTIYMHPMISEEIFLGSFKRAEAIIIQTYGMGNFPLKRKGMIKIIEDAIHTYGKTVVIVSQCRKGFVKGAYASGYELEKKGVILAEDMTLEAVICKLSYILGKGIKGDEIKIYMLKDLRGEITIENNDTLDQSDIVTSPTEAGQDLS</sequence>
<dbReference type="SUPFAM" id="SSF53774">
    <property type="entry name" value="Glutaminase/Asparaginase"/>
    <property type="match status" value="1"/>
</dbReference>
<dbReference type="Gene3D" id="3.40.50.1170">
    <property type="entry name" value="L-asparaginase, N-terminal domain"/>
    <property type="match status" value="1"/>
</dbReference>
<dbReference type="SFLD" id="SFLDS00057">
    <property type="entry name" value="Glutaminase/Asparaginase"/>
    <property type="match status" value="1"/>
</dbReference>
<dbReference type="PANTHER" id="PTHR11707:SF28">
    <property type="entry name" value="60 KDA LYSOPHOSPHOLIPASE"/>
    <property type="match status" value="1"/>
</dbReference>
<evidence type="ECO:0000259" key="2">
    <source>
        <dbReference type="Pfam" id="PF00710"/>
    </source>
</evidence>
<dbReference type="PIRSF" id="PIRSF001220">
    <property type="entry name" value="L-ASNase_gatD"/>
    <property type="match status" value="1"/>
</dbReference>
<protein>
    <recommendedName>
        <fullName evidence="1">asparaginase</fullName>
        <ecNumber evidence="1">3.5.1.1</ecNumber>
    </recommendedName>
</protein>
<dbReference type="InterPro" id="IPR040919">
    <property type="entry name" value="Asparaginase_C"/>
</dbReference>
<dbReference type="GO" id="GO:0004067">
    <property type="term" value="F:asparaginase activity"/>
    <property type="evidence" value="ECO:0007669"/>
    <property type="project" value="UniProtKB-UniRule"/>
</dbReference>
<evidence type="ECO:0000256" key="1">
    <source>
        <dbReference type="ARBA" id="ARBA00012920"/>
    </source>
</evidence>
<dbReference type="PANTHER" id="PTHR11707">
    <property type="entry name" value="L-ASPARAGINASE"/>
    <property type="match status" value="1"/>
</dbReference>
<dbReference type="Pfam" id="PF17763">
    <property type="entry name" value="Asparaginase_C"/>
    <property type="match status" value="1"/>
</dbReference>
<dbReference type="AlphaFoldDB" id="A0AAD1XEL8"/>
<dbReference type="PRINTS" id="PR00139">
    <property type="entry name" value="ASNGLNASE"/>
</dbReference>
<feature type="domain" description="L-asparaginase N-terminal" evidence="2">
    <location>
        <begin position="38"/>
        <end position="234"/>
    </location>
</feature>
<gene>
    <name evidence="4" type="ORF">ECRASSUSDP1_LOCUS9688</name>
</gene>
<comment type="caution">
    <text evidence="4">The sequence shown here is derived from an EMBL/GenBank/DDBJ whole genome shotgun (WGS) entry which is preliminary data.</text>
</comment>